<dbReference type="CDD" id="cd20335">
    <property type="entry name" value="BRcat_RBR"/>
    <property type="match status" value="1"/>
</dbReference>
<evidence type="ECO:0000256" key="3">
    <source>
        <dbReference type="ARBA" id="ARBA00022786"/>
    </source>
</evidence>
<gene>
    <name evidence="7" type="ORF">UCDDA912_g04181</name>
</gene>
<dbReference type="Pfam" id="PF01485">
    <property type="entry name" value="IBR"/>
    <property type="match status" value="1"/>
</dbReference>
<dbReference type="InterPro" id="IPR002867">
    <property type="entry name" value="IBR_dom"/>
</dbReference>
<dbReference type="GO" id="GO:0008270">
    <property type="term" value="F:zinc ion binding"/>
    <property type="evidence" value="ECO:0007669"/>
    <property type="project" value="UniProtKB-KW"/>
</dbReference>
<sequence>MCERPLEPQEIEECADGDTFKTHLSRTIDQTVRDMPNFTRCPHPDCGSGQVHKGGDAHPFVTCAACDTQFCLRHRVPTRQEPPSQHETMSCDEYDRYLADPLRFRSEHQRQQERAEMERREAEAVARARGRMERILEQRRAAAAAAAAAAAEEGRRGRRKGREDAARQERERGDELERRERARLEETRYEEERSRAEAERQARANDILRRRAEDEQSFGSKYRVCIILKFKYR</sequence>
<dbReference type="Proteomes" id="UP000034680">
    <property type="component" value="Unassembled WGS sequence"/>
</dbReference>
<comment type="caution">
    <text evidence="7">The sequence shown here is derived from an EMBL/GenBank/DDBJ whole genome shotgun (WGS) entry which is preliminary data.</text>
</comment>
<proteinExistence type="predicted"/>
<accession>A0A0G2HLC4</accession>
<dbReference type="STRING" id="1214573.A0A0G2HLC4"/>
<evidence type="ECO:0000256" key="2">
    <source>
        <dbReference type="ARBA" id="ARBA00022771"/>
    </source>
</evidence>
<keyword evidence="8" id="KW-1185">Reference proteome</keyword>
<name>A0A0G2HLC4_9PEZI</name>
<keyword evidence="1" id="KW-0479">Metal-binding</keyword>
<keyword evidence="4" id="KW-0862">Zinc</keyword>
<evidence type="ECO:0000256" key="1">
    <source>
        <dbReference type="ARBA" id="ARBA00022723"/>
    </source>
</evidence>
<dbReference type="AlphaFoldDB" id="A0A0G2HLC4"/>
<evidence type="ECO:0000313" key="8">
    <source>
        <dbReference type="Proteomes" id="UP000034680"/>
    </source>
</evidence>
<feature type="region of interest" description="Disordered" evidence="5">
    <location>
        <begin position="147"/>
        <end position="214"/>
    </location>
</feature>
<feature type="domain" description="IBR" evidence="6">
    <location>
        <begin position="21"/>
        <end position="91"/>
    </location>
</feature>
<reference evidence="7 8" key="1">
    <citation type="submission" date="2015-05" db="EMBL/GenBank/DDBJ databases">
        <title>Distinctive expansion of gene families associated with plant cell wall degradation and secondary metabolism in the genomes of grapevine trunk pathogens.</title>
        <authorList>
            <person name="Lawrence D.P."/>
            <person name="Travadon R."/>
            <person name="Rolshausen P.E."/>
            <person name="Baumgartner K."/>
        </authorList>
    </citation>
    <scope>NUCLEOTIDE SEQUENCE [LARGE SCALE GENOMIC DNA]</scope>
    <source>
        <strain evidence="7">DA912</strain>
    </source>
</reference>
<evidence type="ECO:0000313" key="7">
    <source>
        <dbReference type="EMBL" id="KKY35793.1"/>
    </source>
</evidence>
<organism evidence="7 8">
    <name type="scientific">Diaporthe ampelina</name>
    <dbReference type="NCBI Taxonomy" id="1214573"/>
    <lineage>
        <taxon>Eukaryota</taxon>
        <taxon>Fungi</taxon>
        <taxon>Dikarya</taxon>
        <taxon>Ascomycota</taxon>
        <taxon>Pezizomycotina</taxon>
        <taxon>Sordariomycetes</taxon>
        <taxon>Sordariomycetidae</taxon>
        <taxon>Diaporthales</taxon>
        <taxon>Diaporthaceae</taxon>
        <taxon>Diaporthe</taxon>
    </lineage>
</organism>
<protein>
    <submittedName>
        <fullName evidence="7">Putative ibr domain protein</fullName>
    </submittedName>
</protein>
<dbReference type="SMART" id="SM00647">
    <property type="entry name" value="IBR"/>
    <property type="match status" value="1"/>
</dbReference>
<keyword evidence="2" id="KW-0863">Zinc-finger</keyword>
<dbReference type="OrthoDB" id="1431934at2759"/>
<evidence type="ECO:0000256" key="5">
    <source>
        <dbReference type="SAM" id="MobiDB-lite"/>
    </source>
</evidence>
<reference evidence="7 8" key="2">
    <citation type="submission" date="2015-05" db="EMBL/GenBank/DDBJ databases">
        <authorList>
            <person name="Morales-Cruz A."/>
            <person name="Amrine K.C."/>
            <person name="Cantu D."/>
        </authorList>
    </citation>
    <scope>NUCLEOTIDE SEQUENCE [LARGE SCALE GENOMIC DNA]</scope>
    <source>
        <strain evidence="7">DA912</strain>
    </source>
</reference>
<dbReference type="SUPFAM" id="SSF57850">
    <property type="entry name" value="RING/U-box"/>
    <property type="match status" value="1"/>
</dbReference>
<feature type="compositionally biased region" description="Basic and acidic residues" evidence="5">
    <location>
        <begin position="161"/>
        <end position="214"/>
    </location>
</feature>
<dbReference type="EMBL" id="LCUC01000145">
    <property type="protein sequence ID" value="KKY35793.1"/>
    <property type="molecule type" value="Genomic_DNA"/>
</dbReference>
<keyword evidence="3" id="KW-0833">Ubl conjugation pathway</keyword>
<evidence type="ECO:0000256" key="4">
    <source>
        <dbReference type="ARBA" id="ARBA00022833"/>
    </source>
</evidence>
<evidence type="ECO:0000259" key="6">
    <source>
        <dbReference type="SMART" id="SM00647"/>
    </source>
</evidence>